<organism evidence="2 3">
    <name type="scientific">Paenibacillus tyrfis</name>
    <dbReference type="NCBI Taxonomy" id="1501230"/>
    <lineage>
        <taxon>Bacteria</taxon>
        <taxon>Bacillati</taxon>
        <taxon>Bacillota</taxon>
        <taxon>Bacilli</taxon>
        <taxon>Bacillales</taxon>
        <taxon>Paenibacillaceae</taxon>
        <taxon>Paenibacillus</taxon>
    </lineage>
</organism>
<gene>
    <name evidence="2" type="ORF">ET33_24130</name>
</gene>
<name>A0A081P8G9_9BACL</name>
<protein>
    <recommendedName>
        <fullName evidence="1">N-acetyltransferase domain-containing protein</fullName>
    </recommendedName>
</protein>
<dbReference type="OrthoDB" id="581534at2"/>
<dbReference type="PROSITE" id="PS51186">
    <property type="entry name" value="GNAT"/>
    <property type="match status" value="1"/>
</dbReference>
<feature type="domain" description="N-acetyltransferase" evidence="1">
    <location>
        <begin position="29"/>
        <end position="177"/>
    </location>
</feature>
<dbReference type="InterPro" id="IPR016181">
    <property type="entry name" value="Acyl_CoA_acyltransferase"/>
</dbReference>
<dbReference type="Pfam" id="PF00583">
    <property type="entry name" value="Acetyltransf_1"/>
    <property type="match status" value="1"/>
</dbReference>
<sequence length="177" mass="20042">MSMDKPYPKLVMRKESLADLPALSCPAGYTIRSFQPGDESRWESIIRQSFEREIAFGHKIGDLPYFQPERVLFICSGDIPAATATAWETELPGERCGYLHMVGALPGHSGRGLGYAASLAALHRMRAEGQTQAFLETDDFRLPAIKIYLRLGFTPVYLHELHRPRWERVLRLVRPAD</sequence>
<dbReference type="EMBL" id="JNVM01000004">
    <property type="protein sequence ID" value="KEQ26992.1"/>
    <property type="molecule type" value="Genomic_DNA"/>
</dbReference>
<comment type="caution">
    <text evidence="2">The sequence shown here is derived from an EMBL/GenBank/DDBJ whole genome shotgun (WGS) entry which is preliminary data.</text>
</comment>
<accession>A0A081P8G9</accession>
<evidence type="ECO:0000313" key="2">
    <source>
        <dbReference type="EMBL" id="KEQ26992.1"/>
    </source>
</evidence>
<evidence type="ECO:0000313" key="3">
    <source>
        <dbReference type="Proteomes" id="UP000028123"/>
    </source>
</evidence>
<dbReference type="RefSeq" id="WP_036676694.1">
    <property type="nucleotide sequence ID" value="NZ_JNVM01000004.1"/>
</dbReference>
<reference evidence="2 3" key="1">
    <citation type="submission" date="2014-06" db="EMBL/GenBank/DDBJ databases">
        <title>Draft genome sequence of Paenibacillus sp. MSt1.</title>
        <authorList>
            <person name="Aw Y.K."/>
            <person name="Ong K.S."/>
            <person name="Gan H.M."/>
            <person name="Lee S.M."/>
        </authorList>
    </citation>
    <scope>NUCLEOTIDE SEQUENCE [LARGE SCALE GENOMIC DNA]</scope>
    <source>
        <strain evidence="2 3">MSt1</strain>
    </source>
</reference>
<dbReference type="eggNOG" id="COG0456">
    <property type="taxonomic scope" value="Bacteria"/>
</dbReference>
<dbReference type="Proteomes" id="UP000028123">
    <property type="component" value="Unassembled WGS sequence"/>
</dbReference>
<dbReference type="GO" id="GO:0016747">
    <property type="term" value="F:acyltransferase activity, transferring groups other than amino-acyl groups"/>
    <property type="evidence" value="ECO:0007669"/>
    <property type="project" value="InterPro"/>
</dbReference>
<dbReference type="InterPro" id="IPR000182">
    <property type="entry name" value="GNAT_dom"/>
</dbReference>
<evidence type="ECO:0000259" key="1">
    <source>
        <dbReference type="PROSITE" id="PS51186"/>
    </source>
</evidence>
<keyword evidence="3" id="KW-1185">Reference proteome</keyword>
<dbReference type="AlphaFoldDB" id="A0A081P8G9"/>
<dbReference type="SUPFAM" id="SSF55729">
    <property type="entry name" value="Acyl-CoA N-acyltransferases (Nat)"/>
    <property type="match status" value="1"/>
</dbReference>
<proteinExistence type="predicted"/>
<dbReference type="Gene3D" id="3.40.630.30">
    <property type="match status" value="1"/>
</dbReference>